<name>A0ABW5QI88_9HYPH</name>
<sequence length="680" mass="72668">MNLSDPTETFRQEARELLEQLESGLLDLEQVPGNGDLVNSTFRALHTIKGSGAMFGFTAVAAFVHEFETAFDQVRKGQSSVTPDLIAVALDAKDHIHQLIVSPDAVVAGGDAILERLRVAVCGSSAEATPVEAPSAPSVTEVRTPAAAGAAIWRLRFFLPSDALIYGTNPLLLLEELRAIGPATVTPILDRIPALEVIDPETPYMGWQVDIEADDPTEAIDDVFLFLRDSMELSLERLAETPAVAPNPQPEPEPEALAPAAEIGPDPAPAAKEPRVPRPERAEPSAERSSLRVPAERLDELMDRVGELVIAQARLSQMATSSADPNLKTIAEELERLASGLRDTTMGIRMVPIGSLFSRFRRLVHDLSHELGKPIEFVTSGEDTELDKTMIERLADPLVHLIRNAVDHGLESAERRQSAGKPATGTVRLSAIYSGAEVAISVSDDGAGLDAARIRAKAEENGIIAPDAKLTDAELYQLIFAPGFSTAKEITSLSGRGVGMDVVKRTIDGLRGNIELSTNPGQGTTATLRLPLTLAIIDGMLVRVGSGRYTIPLAAVEECVELPDGIEAEARGRNFLDIRGSLVPFLRLREVFGTPGEPERHQKVVIVSSGEGRVGLVVDQIIGNNQTVIKQLSKLHSAIKSFSGATILGDGSVALILDTAHLVAAGQSYVDRNGITGRAA</sequence>
<dbReference type="Gene3D" id="3.30.565.10">
    <property type="entry name" value="Histidine kinase-like ATPase, C-terminal domain"/>
    <property type="match status" value="1"/>
</dbReference>
<evidence type="ECO:0000256" key="3">
    <source>
        <dbReference type="ARBA" id="ARBA00021495"/>
    </source>
</evidence>
<dbReference type="InterPro" id="IPR008207">
    <property type="entry name" value="Sig_transdc_His_kin_Hpt_dom"/>
</dbReference>
<feature type="domain" description="R3H" evidence="17">
    <location>
        <begin position="324"/>
        <end position="394"/>
    </location>
</feature>
<evidence type="ECO:0000256" key="5">
    <source>
        <dbReference type="ARBA" id="ARBA00022553"/>
    </source>
</evidence>
<dbReference type="InterPro" id="IPR004358">
    <property type="entry name" value="Sig_transdc_His_kin-like_C"/>
</dbReference>
<feature type="compositionally biased region" description="Basic and acidic residues" evidence="13">
    <location>
        <begin position="272"/>
        <end position="295"/>
    </location>
</feature>
<feature type="domain" description="CheW-like" evidence="15">
    <location>
        <begin position="536"/>
        <end position="668"/>
    </location>
</feature>
<dbReference type="InterPro" id="IPR036641">
    <property type="entry name" value="HPT_dom_sf"/>
</dbReference>
<evidence type="ECO:0000256" key="10">
    <source>
        <dbReference type="ARBA" id="ARBA00023012"/>
    </source>
</evidence>
<comment type="catalytic activity">
    <reaction evidence="1">
        <text>ATP + protein L-histidine = ADP + protein N-phospho-L-histidine.</text>
        <dbReference type="EC" id="2.7.13.3"/>
    </reaction>
</comment>
<feature type="modified residue" description="Phosphohistidine" evidence="12">
    <location>
        <position position="46"/>
    </location>
</feature>
<evidence type="ECO:0000259" key="14">
    <source>
        <dbReference type="PROSITE" id="PS50109"/>
    </source>
</evidence>
<dbReference type="InterPro" id="IPR001374">
    <property type="entry name" value="R3H_dom"/>
</dbReference>
<keyword evidence="4" id="KW-0145">Chemotaxis</keyword>
<comment type="caution">
    <text evidence="18">The sequence shown here is derived from an EMBL/GenBank/DDBJ whole genome shotgun (WGS) entry which is preliminary data.</text>
</comment>
<keyword evidence="9" id="KW-0067">ATP-binding</keyword>
<keyword evidence="6 18" id="KW-0808">Transferase</keyword>
<dbReference type="InterPro" id="IPR036061">
    <property type="entry name" value="CheW-like_dom_sf"/>
</dbReference>
<dbReference type="InterPro" id="IPR003594">
    <property type="entry name" value="HATPase_dom"/>
</dbReference>
<dbReference type="PROSITE" id="PS50851">
    <property type="entry name" value="CHEW"/>
    <property type="match status" value="1"/>
</dbReference>
<evidence type="ECO:0000256" key="6">
    <source>
        <dbReference type="ARBA" id="ARBA00022679"/>
    </source>
</evidence>
<proteinExistence type="predicted"/>
<keyword evidence="7" id="KW-0547">Nucleotide-binding</keyword>
<evidence type="ECO:0000259" key="17">
    <source>
        <dbReference type="PROSITE" id="PS51061"/>
    </source>
</evidence>
<protein>
    <recommendedName>
        <fullName evidence="3">Chemotaxis protein CheA</fullName>
        <ecNumber evidence="2">2.7.13.3</ecNumber>
    </recommendedName>
</protein>
<evidence type="ECO:0000256" key="7">
    <source>
        <dbReference type="ARBA" id="ARBA00022741"/>
    </source>
</evidence>
<evidence type="ECO:0000256" key="12">
    <source>
        <dbReference type="PROSITE-ProRule" id="PRU00110"/>
    </source>
</evidence>
<dbReference type="PANTHER" id="PTHR43395:SF10">
    <property type="entry name" value="CHEMOTAXIS PROTEIN CHEA"/>
    <property type="match status" value="1"/>
</dbReference>
<dbReference type="Pfam" id="PF02518">
    <property type="entry name" value="HATPase_c"/>
    <property type="match status" value="1"/>
</dbReference>
<dbReference type="InterPro" id="IPR036097">
    <property type="entry name" value="HisK_dim/P_sf"/>
</dbReference>
<keyword evidence="10" id="KW-0902">Two-component regulatory system</keyword>
<dbReference type="Gene3D" id="2.30.30.40">
    <property type="entry name" value="SH3 Domains"/>
    <property type="match status" value="1"/>
</dbReference>
<dbReference type="PROSITE" id="PS50894">
    <property type="entry name" value="HPT"/>
    <property type="match status" value="1"/>
</dbReference>
<dbReference type="InterPro" id="IPR036890">
    <property type="entry name" value="HATPase_C_sf"/>
</dbReference>
<evidence type="ECO:0000256" key="9">
    <source>
        <dbReference type="ARBA" id="ARBA00022840"/>
    </source>
</evidence>
<dbReference type="InterPro" id="IPR002545">
    <property type="entry name" value="CheW-lke_dom"/>
</dbReference>
<dbReference type="InterPro" id="IPR037006">
    <property type="entry name" value="CheA-like_homodim_sf"/>
</dbReference>
<evidence type="ECO:0000256" key="2">
    <source>
        <dbReference type="ARBA" id="ARBA00012438"/>
    </source>
</evidence>
<dbReference type="GO" id="GO:0004673">
    <property type="term" value="F:protein histidine kinase activity"/>
    <property type="evidence" value="ECO:0007669"/>
    <property type="project" value="UniProtKB-EC"/>
</dbReference>
<evidence type="ECO:0000256" key="8">
    <source>
        <dbReference type="ARBA" id="ARBA00022777"/>
    </source>
</evidence>
<dbReference type="CDD" id="cd16916">
    <property type="entry name" value="HATPase_CheA-like"/>
    <property type="match status" value="1"/>
</dbReference>
<dbReference type="SUPFAM" id="SSF50341">
    <property type="entry name" value="CheW-like"/>
    <property type="match status" value="1"/>
</dbReference>
<dbReference type="SUPFAM" id="SSF47384">
    <property type="entry name" value="Homodimeric domain of signal transducing histidine kinase"/>
    <property type="match status" value="1"/>
</dbReference>
<dbReference type="Gene3D" id="1.10.287.560">
    <property type="entry name" value="Histidine kinase CheA-like, homodimeric domain"/>
    <property type="match status" value="1"/>
</dbReference>
<dbReference type="SMART" id="SM00387">
    <property type="entry name" value="HATPase_c"/>
    <property type="match status" value="1"/>
</dbReference>
<dbReference type="SMART" id="SM00260">
    <property type="entry name" value="CheW"/>
    <property type="match status" value="1"/>
</dbReference>
<dbReference type="EMBL" id="JBHUNP010000001">
    <property type="protein sequence ID" value="MFD2647470.1"/>
    <property type="molecule type" value="Genomic_DNA"/>
</dbReference>
<dbReference type="CDD" id="cd00731">
    <property type="entry name" value="CheA_reg"/>
    <property type="match status" value="1"/>
</dbReference>
<keyword evidence="19" id="KW-1185">Reference proteome</keyword>
<dbReference type="SUPFAM" id="SSF47226">
    <property type="entry name" value="Histidine-containing phosphotransfer domain, HPT domain"/>
    <property type="match status" value="1"/>
</dbReference>
<dbReference type="PRINTS" id="PR00344">
    <property type="entry name" value="BCTRLSENSOR"/>
</dbReference>
<feature type="domain" description="HPt" evidence="16">
    <location>
        <begin position="1"/>
        <end position="103"/>
    </location>
</feature>
<evidence type="ECO:0000256" key="1">
    <source>
        <dbReference type="ARBA" id="ARBA00000085"/>
    </source>
</evidence>
<evidence type="ECO:0000259" key="15">
    <source>
        <dbReference type="PROSITE" id="PS50851"/>
    </source>
</evidence>
<dbReference type="InterPro" id="IPR051315">
    <property type="entry name" value="Bact_Chemotaxis_CheA"/>
</dbReference>
<evidence type="ECO:0000313" key="18">
    <source>
        <dbReference type="EMBL" id="MFD2647470.1"/>
    </source>
</evidence>
<evidence type="ECO:0000256" key="13">
    <source>
        <dbReference type="SAM" id="MobiDB-lite"/>
    </source>
</evidence>
<dbReference type="SMART" id="SM00073">
    <property type="entry name" value="HPT"/>
    <property type="match status" value="1"/>
</dbReference>
<feature type="domain" description="Histidine kinase" evidence="14">
    <location>
        <begin position="286"/>
        <end position="534"/>
    </location>
</feature>
<dbReference type="PANTHER" id="PTHR43395">
    <property type="entry name" value="SENSOR HISTIDINE KINASE CHEA"/>
    <property type="match status" value="1"/>
</dbReference>
<evidence type="ECO:0000256" key="4">
    <source>
        <dbReference type="ARBA" id="ARBA00022500"/>
    </source>
</evidence>
<accession>A0ABW5QI88</accession>
<dbReference type="CDD" id="cd00088">
    <property type="entry name" value="HPT"/>
    <property type="match status" value="1"/>
</dbReference>
<evidence type="ECO:0000313" key="19">
    <source>
        <dbReference type="Proteomes" id="UP001597521"/>
    </source>
</evidence>
<evidence type="ECO:0000256" key="11">
    <source>
        <dbReference type="ARBA" id="ARBA00035100"/>
    </source>
</evidence>
<dbReference type="EC" id="2.7.13.3" evidence="2"/>
<feature type="region of interest" description="Disordered" evidence="13">
    <location>
        <begin position="243"/>
        <end position="295"/>
    </location>
</feature>
<dbReference type="SMART" id="SM01231">
    <property type="entry name" value="H-kinase_dim"/>
    <property type="match status" value="1"/>
</dbReference>
<keyword evidence="8" id="KW-0418">Kinase</keyword>
<feature type="compositionally biased region" description="Low complexity" evidence="13">
    <location>
        <begin position="255"/>
        <end position="271"/>
    </location>
</feature>
<dbReference type="Proteomes" id="UP001597521">
    <property type="component" value="Unassembled WGS sequence"/>
</dbReference>
<evidence type="ECO:0000259" key="16">
    <source>
        <dbReference type="PROSITE" id="PS50894"/>
    </source>
</evidence>
<dbReference type="RefSeq" id="WP_386832495.1">
    <property type="nucleotide sequence ID" value="NZ_JBHUNP010000001.1"/>
</dbReference>
<gene>
    <name evidence="18" type="ORF">ACFSX5_06615</name>
</gene>
<comment type="function">
    <text evidence="11">Involved in the transmission of sensory signals from the chemoreceptors to the flagellar motors. CheA is autophosphorylated; it can transfer its phosphate group to either CheB or CheY.</text>
</comment>
<dbReference type="SUPFAM" id="SSF55874">
    <property type="entry name" value="ATPase domain of HSP90 chaperone/DNA topoisomerase II/histidine kinase"/>
    <property type="match status" value="1"/>
</dbReference>
<organism evidence="18 19">
    <name type="scientific">Devosia albogilva</name>
    <dbReference type="NCBI Taxonomy" id="429726"/>
    <lineage>
        <taxon>Bacteria</taxon>
        <taxon>Pseudomonadati</taxon>
        <taxon>Pseudomonadota</taxon>
        <taxon>Alphaproteobacteria</taxon>
        <taxon>Hyphomicrobiales</taxon>
        <taxon>Devosiaceae</taxon>
        <taxon>Devosia</taxon>
    </lineage>
</organism>
<dbReference type="InterPro" id="IPR005467">
    <property type="entry name" value="His_kinase_dom"/>
</dbReference>
<dbReference type="Pfam" id="PF01584">
    <property type="entry name" value="CheW"/>
    <property type="match status" value="1"/>
</dbReference>
<dbReference type="PROSITE" id="PS50109">
    <property type="entry name" value="HIS_KIN"/>
    <property type="match status" value="1"/>
</dbReference>
<dbReference type="Pfam" id="PF01627">
    <property type="entry name" value="Hpt"/>
    <property type="match status" value="1"/>
</dbReference>
<dbReference type="InterPro" id="IPR004105">
    <property type="entry name" value="CheA-like_dim"/>
</dbReference>
<dbReference type="Gene3D" id="1.20.120.160">
    <property type="entry name" value="HPT domain"/>
    <property type="match status" value="1"/>
</dbReference>
<reference evidence="19" key="1">
    <citation type="journal article" date="2019" name="Int. J. Syst. Evol. Microbiol.">
        <title>The Global Catalogue of Microorganisms (GCM) 10K type strain sequencing project: providing services to taxonomists for standard genome sequencing and annotation.</title>
        <authorList>
            <consortium name="The Broad Institute Genomics Platform"/>
            <consortium name="The Broad Institute Genome Sequencing Center for Infectious Disease"/>
            <person name="Wu L."/>
            <person name="Ma J."/>
        </authorList>
    </citation>
    <scope>NUCLEOTIDE SEQUENCE [LARGE SCALE GENOMIC DNA]</scope>
    <source>
        <strain evidence="19">CCM 7427</strain>
    </source>
</reference>
<dbReference type="PROSITE" id="PS51061">
    <property type="entry name" value="R3H"/>
    <property type="match status" value="1"/>
</dbReference>
<keyword evidence="5 12" id="KW-0597">Phosphoprotein</keyword>
<dbReference type="Pfam" id="PF02895">
    <property type="entry name" value="H-kinase_dim"/>
    <property type="match status" value="1"/>
</dbReference>